<dbReference type="EMBL" id="KZ857385">
    <property type="protein sequence ID" value="RDX54045.1"/>
    <property type="molecule type" value="Genomic_DNA"/>
</dbReference>
<dbReference type="Proteomes" id="UP000256964">
    <property type="component" value="Unassembled WGS sequence"/>
</dbReference>
<gene>
    <name evidence="1" type="ORF">OH76DRAFT_1058896</name>
</gene>
<dbReference type="AlphaFoldDB" id="A0A371DNC3"/>
<keyword evidence="2" id="KW-1185">Reference proteome</keyword>
<proteinExistence type="predicted"/>
<reference evidence="1 2" key="1">
    <citation type="journal article" date="2018" name="Biotechnol. Biofuels">
        <title>Integrative visual omics of the white-rot fungus Polyporus brumalis exposes the biotechnological potential of its oxidative enzymes for delignifying raw plant biomass.</title>
        <authorList>
            <person name="Miyauchi S."/>
            <person name="Rancon A."/>
            <person name="Drula E."/>
            <person name="Hage H."/>
            <person name="Chaduli D."/>
            <person name="Favel A."/>
            <person name="Grisel S."/>
            <person name="Henrissat B."/>
            <person name="Herpoel-Gimbert I."/>
            <person name="Ruiz-Duenas F.J."/>
            <person name="Chevret D."/>
            <person name="Hainaut M."/>
            <person name="Lin J."/>
            <person name="Wang M."/>
            <person name="Pangilinan J."/>
            <person name="Lipzen A."/>
            <person name="Lesage-Meessen L."/>
            <person name="Navarro D."/>
            <person name="Riley R."/>
            <person name="Grigoriev I.V."/>
            <person name="Zhou S."/>
            <person name="Raouche S."/>
            <person name="Rosso M.N."/>
        </authorList>
    </citation>
    <scope>NUCLEOTIDE SEQUENCE [LARGE SCALE GENOMIC DNA]</scope>
    <source>
        <strain evidence="1 2">BRFM 1820</strain>
    </source>
</reference>
<protein>
    <submittedName>
        <fullName evidence="1">Uncharacterized protein</fullName>
    </submittedName>
</protein>
<evidence type="ECO:0000313" key="2">
    <source>
        <dbReference type="Proteomes" id="UP000256964"/>
    </source>
</evidence>
<accession>A0A371DNC3</accession>
<sequence length="161" mass="17306">MRQIEDGRSPLQLETAATCHSVDREAGLNLIWTTTGPPCCGTLRAILLTSFASVLLLTFTYRRPPLAIGCGQVAEGRVGELTGRTTPLQPRLRRTRSSLSRPASCYIVDEQLGRGAPETATTSSLWRTCTAPSCDSKVPDAVRLAARTSTASTHASMWVSS</sequence>
<organism evidence="1 2">
    <name type="scientific">Lentinus brumalis</name>
    <dbReference type="NCBI Taxonomy" id="2498619"/>
    <lineage>
        <taxon>Eukaryota</taxon>
        <taxon>Fungi</taxon>
        <taxon>Dikarya</taxon>
        <taxon>Basidiomycota</taxon>
        <taxon>Agaricomycotina</taxon>
        <taxon>Agaricomycetes</taxon>
        <taxon>Polyporales</taxon>
        <taxon>Polyporaceae</taxon>
        <taxon>Lentinus</taxon>
    </lineage>
</organism>
<name>A0A371DNC3_9APHY</name>
<evidence type="ECO:0000313" key="1">
    <source>
        <dbReference type="EMBL" id="RDX54045.1"/>
    </source>
</evidence>